<accession>A0A2T0PXH6</accession>
<evidence type="ECO:0008006" key="4">
    <source>
        <dbReference type="Google" id="ProtNLM"/>
    </source>
</evidence>
<protein>
    <recommendedName>
        <fullName evidence="4">HTH cro/C1-type domain-containing protein</fullName>
    </recommendedName>
</protein>
<feature type="compositionally biased region" description="Pro residues" evidence="1">
    <location>
        <begin position="155"/>
        <end position="167"/>
    </location>
</feature>
<dbReference type="InterPro" id="IPR001387">
    <property type="entry name" value="Cro/C1-type_HTH"/>
</dbReference>
<comment type="caution">
    <text evidence="2">The sequence shown here is derived from an EMBL/GenBank/DDBJ whole genome shotgun (WGS) entry which is preliminary data.</text>
</comment>
<dbReference type="EMBL" id="PVZC01000008">
    <property type="protein sequence ID" value="PRX96229.1"/>
    <property type="molecule type" value="Genomic_DNA"/>
</dbReference>
<name>A0A2T0PXH6_9ACTN</name>
<organism evidence="2 3">
    <name type="scientific">Allonocardiopsis opalescens</name>
    <dbReference type="NCBI Taxonomy" id="1144618"/>
    <lineage>
        <taxon>Bacteria</taxon>
        <taxon>Bacillati</taxon>
        <taxon>Actinomycetota</taxon>
        <taxon>Actinomycetes</taxon>
        <taxon>Streptosporangiales</taxon>
        <taxon>Allonocardiopsis</taxon>
    </lineage>
</organism>
<dbReference type="Proteomes" id="UP000237846">
    <property type="component" value="Unassembled WGS sequence"/>
</dbReference>
<sequence>MSEEESPCGGRDAGVAREAEVARRIRARGLASGLTINAIAARIHDECGPAFQTTRIKAHRLARGIALADVVEQVRALFEVAGRARPKLGETQLSAYESGAKRPGAEYLHYLSLAYRADPDDLGYAGPCVCGQSHLDPRAAPFPGGDTPASDWTGEPPPDSISPPATPPDLRGVRCGEEDDNVLRQTMMRLLVGANVAMDGQLLAAIDGVRRQMDRTLVHATVSAGMLDAWEEATFGYGRQYMSTPPLRLLCDVLLDFSEVRRTSEQRQPVELQERLCRLAAQLAGIAGILLIDLGDQRMARAYFRTARTAADETGDRALRAWVVAREALVPFYYGDPREAMQLARRSRDLAGRAPCAATVLAPMIEARGLAMTAGLAADSHAVEQAKRLTAASRESFDSLAGGATSDTVFGYTERQLVFHHGGALAGLGVVADAERLLDDALSRYPVTELLDRTLIRFDQALLRLAEGEVEESLRMGRQAVTALPAEHRTDIVLSRARQLGATALAEHPDHPSVRAFTDAMMLPAR</sequence>
<feature type="region of interest" description="Disordered" evidence="1">
    <location>
        <begin position="139"/>
        <end position="174"/>
    </location>
</feature>
<dbReference type="AlphaFoldDB" id="A0A2T0PXH6"/>
<evidence type="ECO:0000313" key="2">
    <source>
        <dbReference type="EMBL" id="PRX96229.1"/>
    </source>
</evidence>
<evidence type="ECO:0000256" key="1">
    <source>
        <dbReference type="SAM" id="MobiDB-lite"/>
    </source>
</evidence>
<dbReference type="CDD" id="cd00093">
    <property type="entry name" value="HTH_XRE"/>
    <property type="match status" value="1"/>
</dbReference>
<keyword evidence="3" id="KW-1185">Reference proteome</keyword>
<reference evidence="2 3" key="1">
    <citation type="submission" date="2018-03" db="EMBL/GenBank/DDBJ databases">
        <title>Genomic Encyclopedia of Archaeal and Bacterial Type Strains, Phase II (KMG-II): from individual species to whole genera.</title>
        <authorList>
            <person name="Goeker M."/>
        </authorList>
    </citation>
    <scope>NUCLEOTIDE SEQUENCE [LARGE SCALE GENOMIC DNA]</scope>
    <source>
        <strain evidence="2 3">DSM 45601</strain>
    </source>
</reference>
<gene>
    <name evidence="2" type="ORF">CLV72_108236</name>
</gene>
<evidence type="ECO:0000313" key="3">
    <source>
        <dbReference type="Proteomes" id="UP000237846"/>
    </source>
</evidence>
<proteinExistence type="predicted"/>